<feature type="coiled-coil region" evidence="1">
    <location>
        <begin position="193"/>
        <end position="256"/>
    </location>
</feature>
<protein>
    <submittedName>
        <fullName evidence="3">Uncharacterized protein</fullName>
    </submittedName>
</protein>
<feature type="coiled-coil region" evidence="1">
    <location>
        <begin position="312"/>
        <end position="339"/>
    </location>
</feature>
<reference evidence="3" key="1">
    <citation type="submission" date="2021-09" db="EMBL/GenBank/DDBJ databases">
        <authorList>
            <consortium name="AG Swart"/>
            <person name="Singh M."/>
            <person name="Singh A."/>
            <person name="Seah K."/>
            <person name="Emmerich C."/>
        </authorList>
    </citation>
    <scope>NUCLEOTIDE SEQUENCE</scope>
    <source>
        <strain evidence="3">ATCC30299</strain>
    </source>
</reference>
<accession>A0AAU9I998</accession>
<gene>
    <name evidence="3" type="ORF">BSTOLATCC_MIC225</name>
</gene>
<sequence length="703" mass="81286">MADFQFLSPVLDELLNGINEWKSVPDVIRLTFKALSDVIKAQGSTIKEIHQDLNDKASNSDVRMAISAVDILEELKNMIDSKVSYSDFEEFLNDKVSKAEIMNLLQNKISYVEFRSKQEEYDEKIFKIQEEIEELNKKSCKGYSNEEINKIYAMLDIKANRADILGLLDEKANKQMVETLLNQKMDTFDLELLMETKADLSKLETLKKEIDEKASKDDISRLRMSIQQDLSNFPRKEDLENEMEKSRHLLDEIHLRNLQMMKDWDLSIREQVDRKAENWRVEILAEELKNKLDAIVIDNELDKLKTESSIMKESISSNLLKFEEKYKSLKIEMDILSQKCSFVSNQIGEIENERINSSQQNPNTSLKNNGKNDRNGLNKDKVKKLFTKWTKEVLSDIKSENQTDINNFLAKTNDEISILRQELGKIGKRIHKLSKFHENIKDIYKSLAEKVSAADLEQILSTKTDLKYLAQIVSNQEEISKSIEKIHKILDAKCDSKSFENHLNTCEDLMDLMNKDLILKANVKDVLTLLGTKTNEEDFKLEIAKIKKELENMVVLEEFNLNLADQNLINEALYSENCLARWLWKSGNLKDQAVIWEIQSNNTCPGNFIWVENCSEIETVAPGLYELVYGFYSQSRPCISIFVNNEIIIQDKKPLEFEWLLHSDGNIAGVSKIEYIALPPRAKIKILYSNEEQGEGFLGLRKL</sequence>
<evidence type="ECO:0000256" key="2">
    <source>
        <dbReference type="SAM" id="MobiDB-lite"/>
    </source>
</evidence>
<comment type="caution">
    <text evidence="3">The sequence shown here is derived from an EMBL/GenBank/DDBJ whole genome shotgun (WGS) entry which is preliminary data.</text>
</comment>
<keyword evidence="1" id="KW-0175">Coiled coil</keyword>
<dbReference type="EMBL" id="CAJZBQ010000001">
    <property type="protein sequence ID" value="CAG9310011.1"/>
    <property type="molecule type" value="Genomic_DNA"/>
</dbReference>
<feature type="region of interest" description="Disordered" evidence="2">
    <location>
        <begin position="353"/>
        <end position="378"/>
    </location>
</feature>
<organism evidence="3 4">
    <name type="scientific">Blepharisma stoltei</name>
    <dbReference type="NCBI Taxonomy" id="1481888"/>
    <lineage>
        <taxon>Eukaryota</taxon>
        <taxon>Sar</taxon>
        <taxon>Alveolata</taxon>
        <taxon>Ciliophora</taxon>
        <taxon>Postciliodesmatophora</taxon>
        <taxon>Heterotrichea</taxon>
        <taxon>Heterotrichida</taxon>
        <taxon>Blepharismidae</taxon>
        <taxon>Blepharisma</taxon>
    </lineage>
</organism>
<evidence type="ECO:0000256" key="1">
    <source>
        <dbReference type="SAM" id="Coils"/>
    </source>
</evidence>
<keyword evidence="4" id="KW-1185">Reference proteome</keyword>
<dbReference type="Proteomes" id="UP001162131">
    <property type="component" value="Unassembled WGS sequence"/>
</dbReference>
<dbReference type="PANTHER" id="PTHR40131">
    <property type="entry name" value="C1Q DOMAIN-CONTAINING PROTEIN"/>
    <property type="match status" value="1"/>
</dbReference>
<feature type="compositionally biased region" description="Polar residues" evidence="2">
    <location>
        <begin position="355"/>
        <end position="369"/>
    </location>
</feature>
<evidence type="ECO:0000313" key="4">
    <source>
        <dbReference type="Proteomes" id="UP001162131"/>
    </source>
</evidence>
<name>A0AAU9I998_9CILI</name>
<dbReference type="PANTHER" id="PTHR40131:SF1">
    <property type="entry name" value="C1Q DOMAIN-CONTAINING PROTEIN"/>
    <property type="match status" value="1"/>
</dbReference>
<dbReference type="AlphaFoldDB" id="A0AAU9I998"/>
<evidence type="ECO:0000313" key="3">
    <source>
        <dbReference type="EMBL" id="CAG9310011.1"/>
    </source>
</evidence>
<proteinExistence type="predicted"/>